<keyword evidence="4" id="KW-1185">Reference proteome</keyword>
<dbReference type="STRING" id="1348657.M622_06120"/>
<name>S9ZM50_9RHOO</name>
<dbReference type="InterPro" id="IPR006442">
    <property type="entry name" value="Antitoxin_Phd/YefM"/>
</dbReference>
<gene>
    <name evidence="3" type="ORF">M622_06120</name>
</gene>
<evidence type="ECO:0000313" key="3">
    <source>
        <dbReference type="EMBL" id="EPZ14557.1"/>
    </source>
</evidence>
<comment type="similarity">
    <text evidence="1 2">Belongs to the phD/YefM antitoxin family.</text>
</comment>
<accession>S9ZM50</accession>
<comment type="caution">
    <text evidence="3">The sequence shown here is derived from an EMBL/GenBank/DDBJ whole genome shotgun (WGS) entry which is preliminary data.</text>
</comment>
<evidence type="ECO:0000256" key="2">
    <source>
        <dbReference type="RuleBase" id="RU362080"/>
    </source>
</evidence>
<reference evidence="3 4" key="1">
    <citation type="submission" date="2013-06" db="EMBL/GenBank/DDBJ databases">
        <title>Draft genome sequence of Thauera terpenica.</title>
        <authorList>
            <person name="Liu B."/>
            <person name="Frostegard A.H."/>
            <person name="Shapleigh J.P."/>
        </authorList>
    </citation>
    <scope>NUCLEOTIDE SEQUENCE [LARGE SCALE GENOMIC DNA]</scope>
    <source>
        <strain evidence="3 4">58Eu</strain>
    </source>
</reference>
<comment type="function">
    <text evidence="2">Antitoxin component of a type II toxin-antitoxin (TA) system.</text>
</comment>
<sequence>MKTASVAETKSHLSSLIADVEAGTDVLITRRGQAVARLVAEPGAGGYGWAALRAWLAAEPTEGPSVAQMREDDLL</sequence>
<dbReference type="Pfam" id="PF02604">
    <property type="entry name" value="PhdYeFM_antitox"/>
    <property type="match status" value="1"/>
</dbReference>
<dbReference type="EMBL" id="ATJV01000081">
    <property type="protein sequence ID" value="EPZ14557.1"/>
    <property type="molecule type" value="Genomic_DNA"/>
</dbReference>
<protein>
    <recommendedName>
        <fullName evidence="2">Antitoxin</fullName>
    </recommendedName>
</protein>
<dbReference type="OrthoDB" id="165038at2"/>
<dbReference type="Proteomes" id="UP000015455">
    <property type="component" value="Unassembled WGS sequence"/>
</dbReference>
<dbReference type="NCBIfam" id="TIGR01552">
    <property type="entry name" value="phd_fam"/>
    <property type="match status" value="1"/>
</dbReference>
<evidence type="ECO:0000313" key="4">
    <source>
        <dbReference type="Proteomes" id="UP000015455"/>
    </source>
</evidence>
<dbReference type="Gene3D" id="3.40.1620.10">
    <property type="entry name" value="YefM-like domain"/>
    <property type="match status" value="1"/>
</dbReference>
<dbReference type="InterPro" id="IPR036165">
    <property type="entry name" value="YefM-like_sf"/>
</dbReference>
<dbReference type="SUPFAM" id="SSF143120">
    <property type="entry name" value="YefM-like"/>
    <property type="match status" value="1"/>
</dbReference>
<organism evidence="3 4">
    <name type="scientific">Thauera terpenica 58Eu</name>
    <dbReference type="NCBI Taxonomy" id="1348657"/>
    <lineage>
        <taxon>Bacteria</taxon>
        <taxon>Pseudomonadati</taxon>
        <taxon>Pseudomonadota</taxon>
        <taxon>Betaproteobacteria</taxon>
        <taxon>Rhodocyclales</taxon>
        <taxon>Zoogloeaceae</taxon>
        <taxon>Thauera</taxon>
    </lineage>
</organism>
<dbReference type="RefSeq" id="WP_021250512.1">
    <property type="nucleotide sequence ID" value="NZ_ATJV01000081.1"/>
</dbReference>
<dbReference type="AlphaFoldDB" id="S9ZM50"/>
<proteinExistence type="inferred from homology"/>
<dbReference type="eggNOG" id="COG4118">
    <property type="taxonomic scope" value="Bacteria"/>
</dbReference>
<dbReference type="PATRIC" id="fig|1348657.5.peg.3112"/>
<evidence type="ECO:0000256" key="1">
    <source>
        <dbReference type="ARBA" id="ARBA00009981"/>
    </source>
</evidence>